<sequence length="273" mass="30193">MISLQLDNQDLAKTYDAISDSQFENGRRLIEALAVAPGNVVLDIGCGTGRLAFHVADQVGPTGRVIGLDPLPERIALAREKYDHPRISFQTGLAEDLSFLADESVDIVYLSAVFHWVPDKERALAEIRRVLRPGGRIGLTTNAKEFVHATTLRLVTAKVLGRPPYRDNVDVDHFAPTHFGVTTTELVELFQKADLTVAQLQVSRTLRRYRSGSEIVAFAESSTFGNYLNHVPEPLRQSARRELAAEFAQLGTPDGIPFQLYSLLAWAEKEGQA</sequence>
<evidence type="ECO:0000313" key="6">
    <source>
        <dbReference type="Proteomes" id="UP000636888"/>
    </source>
</evidence>
<organism evidence="5 6">
    <name type="scientific">Geomesophilobacter sediminis</name>
    <dbReference type="NCBI Taxonomy" id="2798584"/>
    <lineage>
        <taxon>Bacteria</taxon>
        <taxon>Pseudomonadati</taxon>
        <taxon>Thermodesulfobacteriota</taxon>
        <taxon>Desulfuromonadia</taxon>
        <taxon>Geobacterales</taxon>
        <taxon>Geobacteraceae</taxon>
        <taxon>Geomesophilobacter</taxon>
    </lineage>
</organism>
<dbReference type="Proteomes" id="UP000636888">
    <property type="component" value="Unassembled WGS sequence"/>
</dbReference>
<dbReference type="PANTHER" id="PTHR44942">
    <property type="entry name" value="METHYLTRANSF_11 DOMAIN-CONTAINING PROTEIN"/>
    <property type="match status" value="1"/>
</dbReference>
<evidence type="ECO:0000313" key="5">
    <source>
        <dbReference type="EMBL" id="MBJ6727995.1"/>
    </source>
</evidence>
<dbReference type="GO" id="GO:0032259">
    <property type="term" value="P:methylation"/>
    <property type="evidence" value="ECO:0007669"/>
    <property type="project" value="UniProtKB-KW"/>
</dbReference>
<dbReference type="InterPro" id="IPR029063">
    <property type="entry name" value="SAM-dependent_MTases_sf"/>
</dbReference>
<name>A0A8J7M3B4_9BACT</name>
<proteinExistence type="inferred from homology"/>
<comment type="caution">
    <text evidence="5">The sequence shown here is derived from an EMBL/GenBank/DDBJ whole genome shotgun (WGS) entry which is preliminary data.</text>
</comment>
<dbReference type="PANTHER" id="PTHR44942:SF4">
    <property type="entry name" value="METHYLTRANSFERASE TYPE 11 DOMAIN-CONTAINING PROTEIN"/>
    <property type="match status" value="1"/>
</dbReference>
<reference evidence="5" key="1">
    <citation type="submission" date="2020-12" db="EMBL/GenBank/DDBJ databases">
        <title>Geomonas sp. Red875, isolated from river sediment.</title>
        <authorList>
            <person name="Xu Z."/>
            <person name="Zhang Z."/>
            <person name="Masuda Y."/>
            <person name="Itoh H."/>
            <person name="Senoo K."/>
        </authorList>
    </citation>
    <scope>NUCLEOTIDE SEQUENCE</scope>
    <source>
        <strain evidence="5">Red875</strain>
    </source>
</reference>
<dbReference type="SUPFAM" id="SSF53335">
    <property type="entry name" value="S-adenosyl-L-methionine-dependent methyltransferases"/>
    <property type="match status" value="1"/>
</dbReference>
<dbReference type="GO" id="GO:0008757">
    <property type="term" value="F:S-adenosylmethionine-dependent methyltransferase activity"/>
    <property type="evidence" value="ECO:0007669"/>
    <property type="project" value="InterPro"/>
</dbReference>
<accession>A0A8J7M3B4</accession>
<dbReference type="CDD" id="cd02440">
    <property type="entry name" value="AdoMet_MTases"/>
    <property type="match status" value="1"/>
</dbReference>
<evidence type="ECO:0000256" key="1">
    <source>
        <dbReference type="ARBA" id="ARBA00008361"/>
    </source>
</evidence>
<comment type="similarity">
    <text evidence="1">Belongs to the methyltransferase superfamily.</text>
</comment>
<dbReference type="InterPro" id="IPR051052">
    <property type="entry name" value="Diverse_substrate_MTase"/>
</dbReference>
<dbReference type="Gene3D" id="3.40.50.150">
    <property type="entry name" value="Vaccinia Virus protein VP39"/>
    <property type="match status" value="1"/>
</dbReference>
<keyword evidence="3" id="KW-0808">Transferase</keyword>
<dbReference type="Pfam" id="PF08241">
    <property type="entry name" value="Methyltransf_11"/>
    <property type="match status" value="1"/>
</dbReference>
<dbReference type="AlphaFoldDB" id="A0A8J7M3B4"/>
<protein>
    <submittedName>
        <fullName evidence="5">Methyltransferase domain-containing protein</fullName>
    </submittedName>
</protein>
<keyword evidence="6" id="KW-1185">Reference proteome</keyword>
<evidence type="ECO:0000256" key="2">
    <source>
        <dbReference type="ARBA" id="ARBA00022603"/>
    </source>
</evidence>
<feature type="domain" description="Methyltransferase type 11" evidence="4">
    <location>
        <begin position="42"/>
        <end position="137"/>
    </location>
</feature>
<dbReference type="InterPro" id="IPR013216">
    <property type="entry name" value="Methyltransf_11"/>
</dbReference>
<evidence type="ECO:0000259" key="4">
    <source>
        <dbReference type="Pfam" id="PF08241"/>
    </source>
</evidence>
<gene>
    <name evidence="5" type="ORF">JFN93_25080</name>
</gene>
<keyword evidence="2 5" id="KW-0489">Methyltransferase</keyword>
<evidence type="ECO:0000256" key="3">
    <source>
        <dbReference type="ARBA" id="ARBA00022679"/>
    </source>
</evidence>
<dbReference type="EMBL" id="JAEMHM010000036">
    <property type="protein sequence ID" value="MBJ6727995.1"/>
    <property type="molecule type" value="Genomic_DNA"/>
</dbReference>